<dbReference type="Proteomes" id="UP000242715">
    <property type="component" value="Unassembled WGS sequence"/>
</dbReference>
<reference evidence="3" key="1">
    <citation type="journal article" date="2017" name="Front. Plant Sci.">
        <title>Climate Clever Clovers: New Paradigm to Reduce the Environmental Footprint of Ruminants by Breeding Low Methanogenic Forages Utilizing Haplotype Variation.</title>
        <authorList>
            <person name="Kaur P."/>
            <person name="Appels R."/>
            <person name="Bayer P.E."/>
            <person name="Keeble-Gagnere G."/>
            <person name="Wang J."/>
            <person name="Hirakawa H."/>
            <person name="Shirasawa K."/>
            <person name="Vercoe P."/>
            <person name="Stefanova K."/>
            <person name="Durmic Z."/>
            <person name="Nichols P."/>
            <person name="Revell C."/>
            <person name="Isobe S.N."/>
            <person name="Edwards D."/>
            <person name="Erskine W."/>
        </authorList>
    </citation>
    <scope>NUCLEOTIDE SEQUENCE [LARGE SCALE GENOMIC DNA]</scope>
    <source>
        <strain evidence="3">cv. Daliak</strain>
    </source>
</reference>
<dbReference type="AlphaFoldDB" id="A0A2Z6NMV0"/>
<organism evidence="2 3">
    <name type="scientific">Trifolium subterraneum</name>
    <name type="common">Subterranean clover</name>
    <dbReference type="NCBI Taxonomy" id="3900"/>
    <lineage>
        <taxon>Eukaryota</taxon>
        <taxon>Viridiplantae</taxon>
        <taxon>Streptophyta</taxon>
        <taxon>Embryophyta</taxon>
        <taxon>Tracheophyta</taxon>
        <taxon>Spermatophyta</taxon>
        <taxon>Magnoliopsida</taxon>
        <taxon>eudicotyledons</taxon>
        <taxon>Gunneridae</taxon>
        <taxon>Pentapetalae</taxon>
        <taxon>rosids</taxon>
        <taxon>fabids</taxon>
        <taxon>Fabales</taxon>
        <taxon>Fabaceae</taxon>
        <taxon>Papilionoideae</taxon>
        <taxon>50 kb inversion clade</taxon>
        <taxon>NPAAA clade</taxon>
        <taxon>Hologalegina</taxon>
        <taxon>IRL clade</taxon>
        <taxon>Trifolieae</taxon>
        <taxon>Trifolium</taxon>
    </lineage>
</organism>
<name>A0A2Z6NMV0_TRISU</name>
<evidence type="ECO:0000259" key="1">
    <source>
        <dbReference type="Pfam" id="PF02721"/>
    </source>
</evidence>
<dbReference type="InterPro" id="IPR003871">
    <property type="entry name" value="RFA1B/D_OB_1st"/>
</dbReference>
<dbReference type="SUPFAM" id="SSF50249">
    <property type="entry name" value="Nucleic acid-binding proteins"/>
    <property type="match status" value="3"/>
</dbReference>
<accession>A0A2Z6NMV0</accession>
<dbReference type="InterPro" id="IPR012340">
    <property type="entry name" value="NA-bd_OB-fold"/>
</dbReference>
<keyword evidence="3" id="KW-1185">Reference proteome</keyword>
<dbReference type="PANTHER" id="PTHR47165:SF4">
    <property type="entry name" value="OS03G0429900 PROTEIN"/>
    <property type="match status" value="1"/>
</dbReference>
<evidence type="ECO:0000313" key="3">
    <source>
        <dbReference type="Proteomes" id="UP000242715"/>
    </source>
</evidence>
<dbReference type="PANTHER" id="PTHR47165">
    <property type="entry name" value="OS03G0429900 PROTEIN"/>
    <property type="match status" value="1"/>
</dbReference>
<feature type="domain" description="Replication protein A 70 kDa DNA-binding subunit B/D first OB fold" evidence="1">
    <location>
        <begin position="7"/>
        <end position="113"/>
    </location>
</feature>
<dbReference type="CDD" id="cd04481">
    <property type="entry name" value="RPA1_DBD_B_like"/>
    <property type="match status" value="1"/>
</dbReference>
<dbReference type="OrthoDB" id="1750540at2759"/>
<dbReference type="EMBL" id="DF973968">
    <property type="protein sequence ID" value="GAU43363.1"/>
    <property type="molecule type" value="Genomic_DNA"/>
</dbReference>
<proteinExistence type="predicted"/>
<dbReference type="Gene3D" id="2.40.50.140">
    <property type="entry name" value="Nucleic acid-binding proteins"/>
    <property type="match status" value="3"/>
</dbReference>
<sequence>MAKIGKKFTNLCDISPEKKEGIRIKVRVSRLWKVSAFLNPSETSSIQMVLLDDKGGKIHASIRKQLVYMFDTKIEEGGVYEMSLFDVSPQIGFYRTTLHPYKLNFQIKTKVQASNCSDISLYGLTFTSLEEVCGHLRDYEFLVDVIGIMTGISAESEFVRDGKITKRVVIELTDSSGKCECALFGDYVDDLNKKMGKSHEGLPVVVIQFAKVKIFRDKASIQNDFSATRIFINPDIVEAETFKNGGSAKPPLDEEFLRMHPKKKIGELLDLEEDGIFAVYGSVTGIVGGEKWWYPAYKCYRAVVPDSGAYYCTSCVKHIFQFVPRFKVKIEVSDGDSTAVFILFDFEMSVK</sequence>
<dbReference type="Pfam" id="PF02721">
    <property type="entry name" value="DUF223"/>
    <property type="match status" value="1"/>
</dbReference>
<dbReference type="CDD" id="cd04480">
    <property type="entry name" value="RPA1_DBD_A_like"/>
    <property type="match status" value="1"/>
</dbReference>
<gene>
    <name evidence="2" type="ORF">TSUD_82090</name>
</gene>
<evidence type="ECO:0000313" key="2">
    <source>
        <dbReference type="EMBL" id="GAU43363.1"/>
    </source>
</evidence>
<protein>
    <recommendedName>
        <fullName evidence="1">Replication protein A 70 kDa DNA-binding subunit B/D first OB fold domain-containing protein</fullName>
    </recommendedName>
</protein>